<dbReference type="PROSITE" id="PS00170">
    <property type="entry name" value="CSA_PPIASE_1"/>
    <property type="match status" value="1"/>
</dbReference>
<comment type="similarity">
    <text evidence="4">Belongs to the cyclophilin-type PPIase family.</text>
</comment>
<dbReference type="GO" id="GO:0006457">
    <property type="term" value="P:protein folding"/>
    <property type="evidence" value="ECO:0007669"/>
    <property type="project" value="InterPro"/>
</dbReference>
<keyword evidence="3 4" id="KW-0413">Isomerase</keyword>
<accession>A0A0N5AND2</accession>
<dbReference type="FunFam" id="2.40.100.10:FF:000005">
    <property type="entry name" value="Peptidyl-prolyl cis-trans isomerase G"/>
    <property type="match status" value="1"/>
</dbReference>
<dbReference type="WBParaSite" id="SMUV_0000611601-mRNA-1">
    <property type="protein sequence ID" value="SMUV_0000611601-mRNA-1"/>
    <property type="gene ID" value="SMUV_0000611601"/>
</dbReference>
<dbReference type="GO" id="GO:0005739">
    <property type="term" value="C:mitochondrion"/>
    <property type="evidence" value="ECO:0007669"/>
    <property type="project" value="TreeGrafter"/>
</dbReference>
<dbReference type="PANTHER" id="PTHR11071">
    <property type="entry name" value="PEPTIDYL-PROLYL CIS-TRANS ISOMERASE"/>
    <property type="match status" value="1"/>
</dbReference>
<dbReference type="GO" id="GO:0016018">
    <property type="term" value="F:cyclosporin A binding"/>
    <property type="evidence" value="ECO:0007669"/>
    <property type="project" value="TreeGrafter"/>
</dbReference>
<dbReference type="AlphaFoldDB" id="A0A0N5AND2"/>
<protein>
    <recommendedName>
        <fullName evidence="4">Peptidyl-prolyl cis-trans isomerase</fullName>
        <shortName evidence="4">PPIase</shortName>
        <ecNumber evidence="4">5.2.1.8</ecNumber>
    </recommendedName>
</protein>
<keyword evidence="2 4" id="KW-0697">Rotamase</keyword>
<evidence type="ECO:0000256" key="1">
    <source>
        <dbReference type="ARBA" id="ARBA00000971"/>
    </source>
</evidence>
<evidence type="ECO:0000313" key="7">
    <source>
        <dbReference type="Proteomes" id="UP000046393"/>
    </source>
</evidence>
<feature type="compositionally biased region" description="Basic and acidic residues" evidence="5">
    <location>
        <begin position="250"/>
        <end position="261"/>
    </location>
</feature>
<sequence>MLKERRRAFLDITIDGRVIGRIVLELFNDVAPKTCQNFLMLCTGMAGIGKVSGKPLHYKGSTFHRVIKNFMIQGGDFTKGDGTGGESIYGGMFDDEEFVMKHDEPFMLSMANKGPNTNGSQFFITTTSTPHLNNVHVVFGKVVSGFEVVKEIEHLKTDSKYRPIADVVILNCGELVKKTKKRKKSNSDASSTLFRSTTPEKRRNNKVEKHKESKESSSKRSRRDNDFRQYSRPRLTRSGHKIKGRGALRFRSDRDRSRTPPHWRREQVKYYLHCIIKSSLCCL</sequence>
<dbReference type="SUPFAM" id="SSF50891">
    <property type="entry name" value="Cyclophilin-like"/>
    <property type="match status" value="1"/>
</dbReference>
<feature type="compositionally biased region" description="Polar residues" evidence="5">
    <location>
        <begin position="187"/>
        <end position="197"/>
    </location>
</feature>
<comment type="function">
    <text evidence="4">PPIases accelerate the folding of proteins. It catalyzes the cis-trans isomerization of proline imidic peptide bonds in oligopeptides.</text>
</comment>
<evidence type="ECO:0000256" key="2">
    <source>
        <dbReference type="ARBA" id="ARBA00023110"/>
    </source>
</evidence>
<evidence type="ECO:0000256" key="4">
    <source>
        <dbReference type="RuleBase" id="RU363019"/>
    </source>
</evidence>
<dbReference type="PRINTS" id="PR00153">
    <property type="entry name" value="CSAPPISMRASE"/>
</dbReference>
<feature type="region of interest" description="Disordered" evidence="5">
    <location>
        <begin position="179"/>
        <end position="261"/>
    </location>
</feature>
<dbReference type="InterPro" id="IPR020892">
    <property type="entry name" value="Cyclophilin-type_PPIase_CS"/>
</dbReference>
<dbReference type="STRING" id="451379.A0A0N5AND2"/>
<feature type="compositionally biased region" description="Basic residues" evidence="5">
    <location>
        <begin position="234"/>
        <end position="248"/>
    </location>
</feature>
<name>A0A0N5AND2_9BILA</name>
<keyword evidence="7" id="KW-1185">Reference proteome</keyword>
<reference evidence="8" key="1">
    <citation type="submission" date="2017-02" db="UniProtKB">
        <authorList>
            <consortium name="WormBaseParasite"/>
        </authorList>
    </citation>
    <scope>IDENTIFICATION</scope>
</reference>
<evidence type="ECO:0000256" key="3">
    <source>
        <dbReference type="ARBA" id="ARBA00023235"/>
    </source>
</evidence>
<evidence type="ECO:0000259" key="6">
    <source>
        <dbReference type="PROSITE" id="PS50072"/>
    </source>
</evidence>
<dbReference type="EC" id="5.2.1.8" evidence="4"/>
<dbReference type="Pfam" id="PF00160">
    <property type="entry name" value="Pro_isomerase"/>
    <property type="match status" value="1"/>
</dbReference>
<feature type="domain" description="PPIase cyclophilin-type" evidence="6">
    <location>
        <begin position="9"/>
        <end position="174"/>
    </location>
</feature>
<dbReference type="PANTHER" id="PTHR11071:SF561">
    <property type="entry name" value="PEPTIDYL-PROLYL CIS-TRANS ISOMERASE D-RELATED"/>
    <property type="match status" value="1"/>
</dbReference>
<dbReference type="InterPro" id="IPR002130">
    <property type="entry name" value="Cyclophilin-type_PPIase_dom"/>
</dbReference>
<dbReference type="Gene3D" id="2.40.100.10">
    <property type="entry name" value="Cyclophilin-like"/>
    <property type="match status" value="1"/>
</dbReference>
<feature type="compositionally biased region" description="Basic and acidic residues" evidence="5">
    <location>
        <begin position="198"/>
        <end position="229"/>
    </location>
</feature>
<dbReference type="InterPro" id="IPR029000">
    <property type="entry name" value="Cyclophilin-like_dom_sf"/>
</dbReference>
<dbReference type="PROSITE" id="PS50072">
    <property type="entry name" value="CSA_PPIASE_2"/>
    <property type="match status" value="1"/>
</dbReference>
<comment type="catalytic activity">
    <reaction evidence="1 4">
        <text>[protein]-peptidylproline (omega=180) = [protein]-peptidylproline (omega=0)</text>
        <dbReference type="Rhea" id="RHEA:16237"/>
        <dbReference type="Rhea" id="RHEA-COMP:10747"/>
        <dbReference type="Rhea" id="RHEA-COMP:10748"/>
        <dbReference type="ChEBI" id="CHEBI:83833"/>
        <dbReference type="ChEBI" id="CHEBI:83834"/>
        <dbReference type="EC" id="5.2.1.8"/>
    </reaction>
</comment>
<evidence type="ECO:0000256" key="5">
    <source>
        <dbReference type="SAM" id="MobiDB-lite"/>
    </source>
</evidence>
<proteinExistence type="inferred from homology"/>
<organism evidence="7 8">
    <name type="scientific">Syphacia muris</name>
    <dbReference type="NCBI Taxonomy" id="451379"/>
    <lineage>
        <taxon>Eukaryota</taxon>
        <taxon>Metazoa</taxon>
        <taxon>Ecdysozoa</taxon>
        <taxon>Nematoda</taxon>
        <taxon>Chromadorea</taxon>
        <taxon>Rhabditida</taxon>
        <taxon>Spirurina</taxon>
        <taxon>Oxyuridomorpha</taxon>
        <taxon>Oxyuroidea</taxon>
        <taxon>Oxyuridae</taxon>
        <taxon>Syphacia</taxon>
    </lineage>
</organism>
<dbReference type="GO" id="GO:0003755">
    <property type="term" value="F:peptidyl-prolyl cis-trans isomerase activity"/>
    <property type="evidence" value="ECO:0007669"/>
    <property type="project" value="UniProtKB-UniRule"/>
</dbReference>
<dbReference type="Proteomes" id="UP000046393">
    <property type="component" value="Unplaced"/>
</dbReference>
<evidence type="ECO:0000313" key="8">
    <source>
        <dbReference type="WBParaSite" id="SMUV_0000611601-mRNA-1"/>
    </source>
</evidence>